<dbReference type="GO" id="GO:0008270">
    <property type="term" value="F:zinc ion binding"/>
    <property type="evidence" value="ECO:0007669"/>
    <property type="project" value="UniProtKB-KW"/>
</dbReference>
<dbReference type="GO" id="GO:0008157">
    <property type="term" value="F:protein phosphatase 1 binding"/>
    <property type="evidence" value="ECO:0007669"/>
    <property type="project" value="TreeGrafter"/>
</dbReference>
<keyword evidence="1" id="KW-0863">Zinc-finger</keyword>
<evidence type="ECO:0000313" key="4">
    <source>
        <dbReference type="EMBL" id="CEP09701.1"/>
    </source>
</evidence>
<dbReference type="AlphaFoldDB" id="A0A0B7MUG0"/>
<dbReference type="InterPro" id="IPR000571">
    <property type="entry name" value="Znf_CCCH"/>
</dbReference>
<dbReference type="PANTHER" id="PTHR46557">
    <property type="entry name" value="SERINE/THREONINE-PROTEIN PHOSPHATASE 1 REGULATORY SUBUNIT 10-RELATED"/>
    <property type="match status" value="1"/>
</dbReference>
<keyword evidence="1" id="KW-0479">Metal-binding</keyword>
<evidence type="ECO:0000256" key="1">
    <source>
        <dbReference type="PROSITE-ProRule" id="PRU00723"/>
    </source>
</evidence>
<feature type="region of interest" description="Disordered" evidence="2">
    <location>
        <begin position="150"/>
        <end position="198"/>
    </location>
</feature>
<feature type="region of interest" description="Disordered" evidence="2">
    <location>
        <begin position="371"/>
        <end position="392"/>
    </location>
</feature>
<dbReference type="OrthoDB" id="6159439at2759"/>
<dbReference type="SMART" id="SM00356">
    <property type="entry name" value="ZnF_C3H1"/>
    <property type="match status" value="1"/>
</dbReference>
<dbReference type="GO" id="GO:0000785">
    <property type="term" value="C:chromatin"/>
    <property type="evidence" value="ECO:0007669"/>
    <property type="project" value="TreeGrafter"/>
</dbReference>
<feature type="domain" description="C3H1-type" evidence="3">
    <location>
        <begin position="635"/>
        <end position="663"/>
    </location>
</feature>
<dbReference type="PANTHER" id="PTHR46557:SF1">
    <property type="entry name" value="SERINE_THREONINE-PROTEIN PHOSPHATASE 1 REGULATORY SUBUNIT 10"/>
    <property type="match status" value="1"/>
</dbReference>
<dbReference type="InterPro" id="IPR035441">
    <property type="entry name" value="TFIIS/LEDGF_dom_sf"/>
</dbReference>
<sequence length="664" mass="74090">MLGGVASVSSVTDVSSTTFQPFEQGIKTEDDYQKYLAVLQNTSEFKPHLFEPLFKTLDSVVLNSIGESQEFGKVMKHLADIACNTWNEAMIKSLLKIMHYLPLNLDVLIKNSLGFGVKDIKKNAVERDSTEIIELTNSLIEKWKGLQKKSSVNANGKRNSPDRSSSLSPPSSTEQPAKKQIKLAIQKEPPSRPKAMADPNFLSSLRESKKYPNTRPIYNVDKILEGFGNKYGKTNTISIADTTPFNSLKKPETDKSTSGVDSPKKKRVRFKDDLFEIREYEKNPEEWTNFDFNGKSVEHQYGNARDLDVKEGQNAFMHVPQIAWYTPFELQFDVDSPHSTLNVRSMIQTRETLAQDNREKLALAAIYTSPQHIPPSPGEPDEIPGPNNDSSVVIIPLDDVESFVPSNPVYDASMASPPPTQPASYSSFSSSSVAEPTIQPNILTDLNAAFAVIQEHNPSYLQQPQPLYNYPATNATVQVHEPSTAKYQGGPTGVSSVTHQGTVSPTTPPTVPGMLVQPEITSNTVDNILKNNPRIMQSLKKLSFLAGNKIDDALPQRQTHSQSEYQAAQPYRPYQHQLPPTSSNQQHTNHNNGWNRNNHNNEHTNNGKTLAQRKKNKTRGTRRGNRGSVKGLGRIYRSNVCNFYKKAEGCRRGEACPYSHEDHN</sequence>
<evidence type="ECO:0000313" key="5">
    <source>
        <dbReference type="Proteomes" id="UP000054107"/>
    </source>
</evidence>
<keyword evidence="1" id="KW-0862">Zinc</keyword>
<feature type="compositionally biased region" description="Low complexity" evidence="2">
    <location>
        <begin position="162"/>
        <end position="172"/>
    </location>
</feature>
<name>A0A0B7MUG0_9FUNG</name>
<dbReference type="SUPFAM" id="SSF47676">
    <property type="entry name" value="Conserved domain common to transcription factors TFIIS, elongin A, CRSP70"/>
    <property type="match status" value="1"/>
</dbReference>
<dbReference type="GO" id="GO:0072357">
    <property type="term" value="C:PTW/PP1 phosphatase complex"/>
    <property type="evidence" value="ECO:0007669"/>
    <property type="project" value="TreeGrafter"/>
</dbReference>
<feature type="compositionally biased region" description="Basic residues" evidence="2">
    <location>
        <begin position="611"/>
        <end position="625"/>
    </location>
</feature>
<dbReference type="EMBL" id="LN722188">
    <property type="protein sequence ID" value="CEP09701.1"/>
    <property type="molecule type" value="Genomic_DNA"/>
</dbReference>
<feature type="zinc finger region" description="C3H1-type" evidence="1">
    <location>
        <begin position="635"/>
        <end position="663"/>
    </location>
</feature>
<feature type="region of interest" description="Disordered" evidence="2">
    <location>
        <begin position="574"/>
        <end position="631"/>
    </location>
</feature>
<gene>
    <name evidence="4" type="primary">PARPA_03252.1 scaffold 7241</name>
</gene>
<protein>
    <recommendedName>
        <fullName evidence="3">C3H1-type domain-containing protein</fullName>
    </recommendedName>
</protein>
<evidence type="ECO:0000256" key="2">
    <source>
        <dbReference type="SAM" id="MobiDB-lite"/>
    </source>
</evidence>
<reference evidence="4 5" key="1">
    <citation type="submission" date="2014-09" db="EMBL/GenBank/DDBJ databases">
        <authorList>
            <person name="Ellenberger Sabrina"/>
        </authorList>
    </citation>
    <scope>NUCLEOTIDE SEQUENCE [LARGE SCALE GENOMIC DNA]</scope>
    <source>
        <strain evidence="4 5">CBS 412.66</strain>
    </source>
</reference>
<feature type="compositionally biased region" description="Low complexity" evidence="2">
    <location>
        <begin position="587"/>
        <end position="606"/>
    </location>
</feature>
<organism evidence="4 5">
    <name type="scientific">Parasitella parasitica</name>
    <dbReference type="NCBI Taxonomy" id="35722"/>
    <lineage>
        <taxon>Eukaryota</taxon>
        <taxon>Fungi</taxon>
        <taxon>Fungi incertae sedis</taxon>
        <taxon>Mucoromycota</taxon>
        <taxon>Mucoromycotina</taxon>
        <taxon>Mucoromycetes</taxon>
        <taxon>Mucorales</taxon>
        <taxon>Mucorineae</taxon>
        <taxon>Mucoraceae</taxon>
        <taxon>Parasitella</taxon>
    </lineage>
</organism>
<keyword evidence="5" id="KW-1185">Reference proteome</keyword>
<evidence type="ECO:0000259" key="3">
    <source>
        <dbReference type="PROSITE" id="PS50103"/>
    </source>
</evidence>
<dbReference type="PROSITE" id="PS50103">
    <property type="entry name" value="ZF_C3H1"/>
    <property type="match status" value="1"/>
</dbReference>
<dbReference type="STRING" id="35722.A0A0B7MUG0"/>
<feature type="region of interest" description="Disordered" evidence="2">
    <location>
        <begin position="485"/>
        <end position="513"/>
    </location>
</feature>
<accession>A0A0B7MUG0</accession>
<proteinExistence type="predicted"/>
<feature type="region of interest" description="Disordered" evidence="2">
    <location>
        <begin position="408"/>
        <end position="431"/>
    </location>
</feature>
<dbReference type="Proteomes" id="UP000054107">
    <property type="component" value="Unassembled WGS sequence"/>
</dbReference>